<dbReference type="EMBL" id="BDQE01000176">
    <property type="protein sequence ID" value="GBH22920.1"/>
    <property type="molecule type" value="Genomic_RNA"/>
</dbReference>
<comment type="caution">
    <text evidence="1">The sequence shown here is derived from an EMBL/GenBank/DDBJ whole genome shotgun (WGS) entry which is preliminary data.</text>
</comment>
<organism evidence="1">
    <name type="scientific">viral metagenome</name>
    <dbReference type="NCBI Taxonomy" id="1070528"/>
    <lineage>
        <taxon>unclassified sequences</taxon>
        <taxon>metagenomes</taxon>
        <taxon>organismal metagenomes</taxon>
    </lineage>
</organism>
<sequence length="497" mass="52918">MANPMSTADYAADYVTNLFDPTKGKMLASLTNNDGYVLSTVGNATITTATTTTKVLQVNDPLSYVTGAFKQYTFEMNSSGVCTKVITSSLDRPSTNYRALAPVAFMAESGNQSNFNDKQGTSGVGIIADVLDDLNTVSITDLAVLSMEKNDFVQGGPGDQLGGCVVNRAYGSNRLKTGVGVINPGDARVYQADSLSSLAEFPTANGHAINGSTDMEGLVVFNSQLIAATNPDGKLRVTNFRTSKITIDYTISCTIGGTAGDIFSDVEILDLSGAVISTVRVRHEIPAAGQFEFEHTVVHSDMSGPAADVRIKLTDTNQATTFAFQQYGVTVTAEEQGITSATSDTGVIYFVYEGLNGGATLSTKYTGFNDIVPSFNSRQSLIAPPSHEVNMTRAKMLIDTTLTDCFRTFKSNYNPQFRALMPQIAAAYNSDMNTGTVKAAHGIGSIFRKAIHGGRAVTEFIHHNRRAIKTGMKIADRFGYLEGGGEAADIGSEIGIL</sequence>
<dbReference type="AlphaFoldDB" id="A0A2V0RNQ5"/>
<evidence type="ECO:0000313" key="1">
    <source>
        <dbReference type="EMBL" id="GBH22920.1"/>
    </source>
</evidence>
<name>A0A2V0RNQ5_9ZZZZ</name>
<protein>
    <submittedName>
        <fullName evidence="1">Uncharacterized protein</fullName>
    </submittedName>
</protein>
<reference evidence="1" key="1">
    <citation type="submission" date="2017-04" db="EMBL/GenBank/DDBJ databases">
        <title>Unveiling RNA virosphere associated with marine microorganisms.</title>
        <authorList>
            <person name="Urayama S."/>
            <person name="Takaki Y."/>
            <person name="Nishi S."/>
            <person name="Yoshida Y."/>
            <person name="Deguchi S."/>
            <person name="Takai K."/>
            <person name="Nunoura T."/>
        </authorList>
    </citation>
    <scope>NUCLEOTIDE SEQUENCE</scope>
</reference>
<proteinExistence type="predicted"/>
<accession>A0A2V0RNQ5</accession>